<evidence type="ECO:0000256" key="1">
    <source>
        <dbReference type="ARBA" id="ARBA00043985"/>
    </source>
</evidence>
<evidence type="ECO:0000313" key="3">
    <source>
        <dbReference type="Proteomes" id="UP000218209"/>
    </source>
</evidence>
<dbReference type="PANTHER" id="PTHR31088:SF6">
    <property type="entry name" value="PHAGE SHOCK PROTEIN A"/>
    <property type="match status" value="1"/>
</dbReference>
<dbReference type="PANTHER" id="PTHR31088">
    <property type="entry name" value="MEMBRANE-ASSOCIATED PROTEIN VIPP1, CHLOROPLASTIC"/>
    <property type="match status" value="1"/>
</dbReference>
<dbReference type="AlphaFoldDB" id="A0A1X6NKR5"/>
<comment type="similarity">
    <text evidence="1">Belongs to the PspA/Vipp/IM30 family.</text>
</comment>
<accession>A0A1X6NKR5</accession>
<reference evidence="2 3" key="1">
    <citation type="submission" date="2017-03" db="EMBL/GenBank/DDBJ databases">
        <title>WGS assembly of Porphyra umbilicalis.</title>
        <authorList>
            <person name="Brawley S.H."/>
            <person name="Blouin N.A."/>
            <person name="Ficko-Blean E."/>
            <person name="Wheeler G.L."/>
            <person name="Lohr M."/>
            <person name="Goodson H.V."/>
            <person name="Jenkins J.W."/>
            <person name="Blaby-Haas C.E."/>
            <person name="Helliwell K.E."/>
            <person name="Chan C."/>
            <person name="Marriage T."/>
            <person name="Bhattacharya D."/>
            <person name="Klein A.S."/>
            <person name="Badis Y."/>
            <person name="Brodie J."/>
            <person name="Cao Y."/>
            <person name="Collen J."/>
            <person name="Dittami S.M."/>
            <person name="Gachon C.M."/>
            <person name="Green B.R."/>
            <person name="Karpowicz S."/>
            <person name="Kim J.W."/>
            <person name="Kudahl U."/>
            <person name="Lin S."/>
            <person name="Michel G."/>
            <person name="Mittag M."/>
            <person name="Olson B.J."/>
            <person name="Pangilinan J."/>
            <person name="Peng Y."/>
            <person name="Qiu H."/>
            <person name="Shu S."/>
            <person name="Singer J.T."/>
            <person name="Smith A.G."/>
            <person name="Sprecher B.N."/>
            <person name="Wagner V."/>
            <person name="Wang W."/>
            <person name="Wang Z.-Y."/>
            <person name="Yan J."/>
            <person name="Yarish C."/>
            <person name="Zoeuner-Riek S."/>
            <person name="Zhuang Y."/>
            <person name="Zou Y."/>
            <person name="Lindquist E.A."/>
            <person name="Grimwood J."/>
            <person name="Barry K."/>
            <person name="Rokhsar D.S."/>
            <person name="Schmutz J."/>
            <person name="Stiller J.W."/>
            <person name="Grossman A.R."/>
            <person name="Prochnik S.E."/>
        </authorList>
    </citation>
    <scope>NUCLEOTIDE SEQUENCE [LARGE SCALE GENOMIC DNA]</scope>
    <source>
        <strain evidence="2">4086291</strain>
    </source>
</reference>
<dbReference type="EMBL" id="KV919758">
    <property type="protein sequence ID" value="OSX69130.1"/>
    <property type="molecule type" value="Genomic_DNA"/>
</dbReference>
<keyword evidence="3" id="KW-1185">Reference proteome</keyword>
<name>A0A1X6NKR5_PORUM</name>
<dbReference type="Proteomes" id="UP000218209">
    <property type="component" value="Unassembled WGS sequence"/>
</dbReference>
<proteinExistence type="inferred from homology"/>
<evidence type="ECO:0000313" key="2">
    <source>
        <dbReference type="EMBL" id="OSX69130.1"/>
    </source>
</evidence>
<organism evidence="2 3">
    <name type="scientific">Porphyra umbilicalis</name>
    <name type="common">Purple laver</name>
    <name type="synonym">Red alga</name>
    <dbReference type="NCBI Taxonomy" id="2786"/>
    <lineage>
        <taxon>Eukaryota</taxon>
        <taxon>Rhodophyta</taxon>
        <taxon>Bangiophyceae</taxon>
        <taxon>Bangiales</taxon>
        <taxon>Bangiaceae</taxon>
        <taxon>Porphyra</taxon>
    </lineage>
</organism>
<dbReference type="OrthoDB" id="434485at2759"/>
<sequence length="251" mass="27996">MNIFDRLFRIFRGTLNSAVSSVEDPEKIITQAVTDMQGDLVKVRQAYAEVSASTKRLERQRDQAARTADEWYKRAQLALQKGEEGLAREALTRRKAQEDMVKSLDAQLGGMKENVNKLYASMQALDGKINEARTKKDQFIARAKTAKTSQQVNEMISGVGDSSALEAFERMKVKVEELETRADVAAEMTIGGTADVSLESKFKALEGSDVDQELAKMKGALNAEQTPFILPSRPKDMAVEAELDKLRRDFK</sequence>
<dbReference type="Pfam" id="PF04012">
    <property type="entry name" value="PspA_IM30"/>
    <property type="match status" value="1"/>
</dbReference>
<dbReference type="InterPro" id="IPR007157">
    <property type="entry name" value="PspA_VIPP1"/>
</dbReference>
<gene>
    <name evidence="2" type="ORF">BU14_1818s0001</name>
</gene>
<evidence type="ECO:0008006" key="4">
    <source>
        <dbReference type="Google" id="ProtNLM"/>
    </source>
</evidence>
<protein>
    <recommendedName>
        <fullName evidence="4">PspA/IM30 family protein</fullName>
    </recommendedName>
</protein>